<dbReference type="RefSeq" id="WP_007865088.1">
    <property type="nucleotide sequence ID" value="NZ_KQ235880.1"/>
</dbReference>
<feature type="transmembrane region" description="Helical" evidence="5">
    <location>
        <begin position="21"/>
        <end position="40"/>
    </location>
</feature>
<proteinExistence type="inferred from homology"/>
<keyword evidence="4 5" id="KW-0472">Membrane</keyword>
<feature type="transmembrane region" description="Helical" evidence="5">
    <location>
        <begin position="99"/>
        <end position="129"/>
    </location>
</feature>
<evidence type="ECO:0000256" key="1">
    <source>
        <dbReference type="ARBA" id="ARBA00004141"/>
    </source>
</evidence>
<dbReference type="InterPro" id="IPR013525">
    <property type="entry name" value="ABC2_TM"/>
</dbReference>
<organism evidence="7 8">
    <name type="scientific">[Clostridium] citroniae WAL-19142</name>
    <dbReference type="NCBI Taxonomy" id="742734"/>
    <lineage>
        <taxon>Bacteria</taxon>
        <taxon>Bacillati</taxon>
        <taxon>Bacillota</taxon>
        <taxon>Clostridia</taxon>
        <taxon>Lachnospirales</taxon>
        <taxon>Lachnospiraceae</taxon>
        <taxon>Enterocloster</taxon>
    </lineage>
</organism>
<feature type="transmembrane region" description="Helical" evidence="5">
    <location>
        <begin position="135"/>
        <end position="156"/>
    </location>
</feature>
<evidence type="ECO:0000256" key="4">
    <source>
        <dbReference type="ARBA" id="ARBA00023136"/>
    </source>
</evidence>
<evidence type="ECO:0000256" key="3">
    <source>
        <dbReference type="ARBA" id="ARBA00022989"/>
    </source>
</evidence>
<dbReference type="GO" id="GO:0043190">
    <property type="term" value="C:ATP-binding cassette (ABC) transporter complex"/>
    <property type="evidence" value="ECO:0007669"/>
    <property type="project" value="InterPro"/>
</dbReference>
<dbReference type="AlphaFoldDB" id="A0A0J9EMV6"/>
<dbReference type="PANTHER" id="PTHR43027:SF2">
    <property type="entry name" value="TRANSPORT PERMEASE PROTEIN"/>
    <property type="match status" value="1"/>
</dbReference>
<keyword evidence="5" id="KW-1003">Cell membrane</keyword>
<dbReference type="EMBL" id="ADLK01000028">
    <property type="protein sequence ID" value="KMW17000.1"/>
    <property type="molecule type" value="Genomic_DNA"/>
</dbReference>
<feature type="transmembrane region" description="Helical" evidence="5">
    <location>
        <begin position="168"/>
        <end position="187"/>
    </location>
</feature>
<keyword evidence="3 5" id="KW-1133">Transmembrane helix</keyword>
<dbReference type="PANTHER" id="PTHR43027">
    <property type="entry name" value="DOXORUBICIN RESISTANCE ABC TRANSPORTER PERMEASE PROTEIN DRRC-RELATED"/>
    <property type="match status" value="1"/>
</dbReference>
<dbReference type="InterPro" id="IPR000412">
    <property type="entry name" value="ABC_2_transport"/>
</dbReference>
<comment type="subcellular location">
    <subcellularLocation>
        <location evidence="5">Cell membrane</location>
        <topology evidence="5">Multi-pass membrane protein</topology>
    </subcellularLocation>
    <subcellularLocation>
        <location evidence="1">Membrane</location>
        <topology evidence="1">Multi-pass membrane protein</topology>
    </subcellularLocation>
</comment>
<gene>
    <name evidence="7" type="ORF">HMPREF9470_03653</name>
</gene>
<evidence type="ECO:0000256" key="5">
    <source>
        <dbReference type="RuleBase" id="RU361157"/>
    </source>
</evidence>
<keyword evidence="5" id="KW-0813">Transport</keyword>
<dbReference type="PIRSF" id="PIRSF006648">
    <property type="entry name" value="DrrB"/>
    <property type="match status" value="1"/>
</dbReference>
<dbReference type="Proteomes" id="UP000037392">
    <property type="component" value="Unassembled WGS sequence"/>
</dbReference>
<dbReference type="Pfam" id="PF01061">
    <property type="entry name" value="ABC2_membrane"/>
    <property type="match status" value="1"/>
</dbReference>
<sequence length="247" mass="27027">MRTFKTMLKIESRLSVRGMDMVIFALCMPVVMVFILGIIFGDRPAYQGAPYTFLEQSFGALSTIAVCAGGVMGLPLLVSDYRQKHILKRFQVTPVSPAMILAVHVTIYAAYSLVSLVLVYASAALLFGYRMQGSPAAFLLCYILVMLSMFSIGMMVGGIAPDMKSASVAASVLYFPMLIFSGATLPYEVMPEPMQKAAGLMPLTQGIKLLKAVSLDQEPVTVWIPMAVITGVFLLCSCISLRFFRWE</sequence>
<feature type="domain" description="ABC transmembrane type-2" evidence="6">
    <location>
        <begin position="20"/>
        <end position="247"/>
    </location>
</feature>
<name>A0A0J9EMV6_9FIRM</name>
<dbReference type="GO" id="GO:0140359">
    <property type="term" value="F:ABC-type transporter activity"/>
    <property type="evidence" value="ECO:0007669"/>
    <property type="project" value="InterPro"/>
</dbReference>
<accession>A0A0J9EMV6</accession>
<evidence type="ECO:0000256" key="2">
    <source>
        <dbReference type="ARBA" id="ARBA00022692"/>
    </source>
</evidence>
<feature type="transmembrane region" description="Helical" evidence="5">
    <location>
        <begin position="60"/>
        <end position="78"/>
    </location>
</feature>
<comment type="caution">
    <text evidence="7">The sequence shown here is derived from an EMBL/GenBank/DDBJ whole genome shotgun (WGS) entry which is preliminary data.</text>
</comment>
<dbReference type="OrthoDB" id="9774758at2"/>
<feature type="transmembrane region" description="Helical" evidence="5">
    <location>
        <begin position="222"/>
        <end position="244"/>
    </location>
</feature>
<comment type="similarity">
    <text evidence="5">Belongs to the ABC-2 integral membrane protein family.</text>
</comment>
<reference evidence="7 8" key="1">
    <citation type="submission" date="2011-04" db="EMBL/GenBank/DDBJ databases">
        <title>The Genome Sequence of Clostridium citroniae WAL-19142.</title>
        <authorList>
            <consortium name="The Broad Institute Genome Sequencing Platform"/>
            <person name="Earl A."/>
            <person name="Ward D."/>
            <person name="Feldgarden M."/>
            <person name="Gevers D."/>
            <person name="Warren Y.A."/>
            <person name="Tyrrell K.L."/>
            <person name="Citron D.M."/>
            <person name="Goldstein E.J."/>
            <person name="Daigneault M."/>
            <person name="Allen-Vercoe E."/>
            <person name="Young S.K."/>
            <person name="Zeng Q."/>
            <person name="Gargeya S."/>
            <person name="Fitzgerald M."/>
            <person name="Haas B."/>
            <person name="Abouelleil A."/>
            <person name="Alvarado L."/>
            <person name="Arachchi H.M."/>
            <person name="Berlin A."/>
            <person name="Brown A."/>
            <person name="Chapman S.B."/>
            <person name="Chen Z."/>
            <person name="Dunbar C."/>
            <person name="Freedman E."/>
            <person name="Gearin G."/>
            <person name="Gellesch M."/>
            <person name="Goldberg J."/>
            <person name="Griggs A."/>
            <person name="Gujja S."/>
            <person name="Heilman E.R."/>
            <person name="Heiman D."/>
            <person name="Howarth C."/>
            <person name="Larson L."/>
            <person name="Lui A."/>
            <person name="MacDonald P.J."/>
            <person name="Mehta T."/>
            <person name="Montmayeur A."/>
            <person name="Murphy C."/>
            <person name="Neiman D."/>
            <person name="Pearson M."/>
            <person name="Priest M."/>
            <person name="Roberts A."/>
            <person name="Saif S."/>
            <person name="Shea T."/>
            <person name="Shenoy N."/>
            <person name="Sisk P."/>
            <person name="Stolte C."/>
            <person name="Sykes S."/>
            <person name="White J."/>
            <person name="Yandava C."/>
            <person name="Wortman J."/>
            <person name="Nusbaum C."/>
            <person name="Birren B."/>
        </authorList>
    </citation>
    <scope>NUCLEOTIDE SEQUENCE [LARGE SCALE GENOMIC DNA]</scope>
    <source>
        <strain evidence="7 8">WAL-19142</strain>
    </source>
</reference>
<dbReference type="InterPro" id="IPR052902">
    <property type="entry name" value="ABC-2_transporter"/>
</dbReference>
<evidence type="ECO:0000313" key="7">
    <source>
        <dbReference type="EMBL" id="KMW17000.1"/>
    </source>
</evidence>
<dbReference type="PRINTS" id="PR00164">
    <property type="entry name" value="ABC2TRNSPORT"/>
</dbReference>
<keyword evidence="2 5" id="KW-0812">Transmembrane</keyword>
<dbReference type="GeneID" id="93162557"/>
<evidence type="ECO:0000313" key="8">
    <source>
        <dbReference type="Proteomes" id="UP000037392"/>
    </source>
</evidence>
<evidence type="ECO:0000259" key="6">
    <source>
        <dbReference type="PROSITE" id="PS51012"/>
    </source>
</evidence>
<dbReference type="PROSITE" id="PS51012">
    <property type="entry name" value="ABC_TM2"/>
    <property type="match status" value="1"/>
</dbReference>
<dbReference type="InterPro" id="IPR047817">
    <property type="entry name" value="ABC2_TM_bact-type"/>
</dbReference>
<protein>
    <recommendedName>
        <fullName evidence="5">Transport permease protein</fullName>
    </recommendedName>
</protein>
<dbReference type="PATRIC" id="fig|742734.4.peg.3921"/>